<proteinExistence type="predicted"/>
<name>A0ABM7IBG7_9MYCO</name>
<gene>
    <name evidence="1" type="ORF">MAUB_18830</name>
</gene>
<evidence type="ECO:0000313" key="2">
    <source>
        <dbReference type="Proteomes" id="UP000465609"/>
    </source>
</evidence>
<protein>
    <submittedName>
        <fullName evidence="1">Uncharacterized protein</fullName>
    </submittedName>
</protein>
<reference evidence="1 2" key="1">
    <citation type="journal article" date="2019" name="Emerg. Microbes Infect.">
        <title>Comprehensive subspecies identification of 175 nontuberculous mycobacteria species based on 7547 genomic profiles.</title>
        <authorList>
            <person name="Matsumoto Y."/>
            <person name="Kinjo T."/>
            <person name="Motooka D."/>
            <person name="Nabeya D."/>
            <person name="Jung N."/>
            <person name="Uechi K."/>
            <person name="Horii T."/>
            <person name="Iida T."/>
            <person name="Fujita J."/>
            <person name="Nakamura S."/>
        </authorList>
    </citation>
    <scope>NUCLEOTIDE SEQUENCE [LARGE SCALE GENOMIC DNA]</scope>
    <source>
        <strain evidence="1 2">JCM 15296</strain>
    </source>
</reference>
<accession>A0ABM7IBG7</accession>
<keyword evidence="2" id="KW-1185">Reference proteome</keyword>
<dbReference type="Proteomes" id="UP000465609">
    <property type="component" value="Chromosome"/>
</dbReference>
<dbReference type="EMBL" id="AP022577">
    <property type="protein sequence ID" value="BBX84010.1"/>
    <property type="molecule type" value="Genomic_DNA"/>
</dbReference>
<sequence length="130" mass="12197">MVDVATRADFGCLFATSTAAATTVSAGFVGFPGFGLPVPVTVAATVFDAAAATDVAVAGLAAVATTAVAAWGSVGDGAVLDAAVFDWVVVDGVGVASDLMVAVGGGVVDVAPPTDVLGAVVVLSGLGGAS</sequence>
<evidence type="ECO:0000313" key="1">
    <source>
        <dbReference type="EMBL" id="BBX84010.1"/>
    </source>
</evidence>
<organism evidence="1 2">
    <name type="scientific">Mycolicibacterium aubagnense</name>
    <dbReference type="NCBI Taxonomy" id="319707"/>
    <lineage>
        <taxon>Bacteria</taxon>
        <taxon>Bacillati</taxon>
        <taxon>Actinomycetota</taxon>
        <taxon>Actinomycetes</taxon>
        <taxon>Mycobacteriales</taxon>
        <taxon>Mycobacteriaceae</taxon>
        <taxon>Mycolicibacterium</taxon>
    </lineage>
</organism>